<dbReference type="InterPro" id="IPR024909">
    <property type="entry name" value="Cys-tRNA/MSH_ligase"/>
</dbReference>
<keyword evidence="6 10" id="KW-0862">Zinc</keyword>
<comment type="subunit">
    <text evidence="2 10">Monomer.</text>
</comment>
<feature type="short sequence motif" description="'KMSKS' region" evidence="10">
    <location>
        <begin position="292"/>
        <end position="296"/>
    </location>
</feature>
<feature type="binding site" evidence="10">
    <location>
        <position position="295"/>
    </location>
    <ligand>
        <name>ATP</name>
        <dbReference type="ChEBI" id="CHEBI:30616"/>
    </ligand>
</feature>
<evidence type="ECO:0000256" key="1">
    <source>
        <dbReference type="ARBA" id="ARBA00005594"/>
    </source>
</evidence>
<name>A0ABW5E3M0_9BACT</name>
<keyword evidence="14" id="KW-1185">Reference proteome</keyword>
<dbReference type="Gene3D" id="1.20.120.1910">
    <property type="entry name" value="Cysteine-tRNA ligase, C-terminal anti-codon recognition domain"/>
    <property type="match status" value="1"/>
</dbReference>
<dbReference type="PANTHER" id="PTHR10890">
    <property type="entry name" value="CYSTEINYL-TRNA SYNTHETASE"/>
    <property type="match status" value="1"/>
</dbReference>
<dbReference type="EC" id="6.1.1.16" evidence="10"/>
<dbReference type="InterPro" id="IPR014729">
    <property type="entry name" value="Rossmann-like_a/b/a_fold"/>
</dbReference>
<evidence type="ECO:0000256" key="4">
    <source>
        <dbReference type="ARBA" id="ARBA00022723"/>
    </source>
</evidence>
<organism evidence="13 14">
    <name type="scientific">Rubritalea spongiae</name>
    <dbReference type="NCBI Taxonomy" id="430797"/>
    <lineage>
        <taxon>Bacteria</taxon>
        <taxon>Pseudomonadati</taxon>
        <taxon>Verrucomicrobiota</taxon>
        <taxon>Verrucomicrobiia</taxon>
        <taxon>Verrucomicrobiales</taxon>
        <taxon>Rubritaleaceae</taxon>
        <taxon>Rubritalea</taxon>
    </lineage>
</organism>
<protein>
    <recommendedName>
        <fullName evidence="10">Cysteine--tRNA ligase</fullName>
        <ecNumber evidence="10">6.1.1.16</ecNumber>
    </recommendedName>
    <alternativeName>
        <fullName evidence="10">Cysteinyl-tRNA synthetase</fullName>
        <shortName evidence="10">CysRS</shortName>
    </alternativeName>
</protein>
<keyword evidence="8 10" id="KW-0648">Protein biosynthesis</keyword>
<evidence type="ECO:0000313" key="14">
    <source>
        <dbReference type="Proteomes" id="UP001597297"/>
    </source>
</evidence>
<keyword evidence="9 10" id="KW-0030">Aminoacyl-tRNA synthetase</keyword>
<dbReference type="SUPFAM" id="SSF47323">
    <property type="entry name" value="Anticodon-binding domain of a subclass of class I aminoacyl-tRNA synthetases"/>
    <property type="match status" value="1"/>
</dbReference>
<reference evidence="14" key="1">
    <citation type="journal article" date="2019" name="Int. J. Syst. Evol. Microbiol.">
        <title>The Global Catalogue of Microorganisms (GCM) 10K type strain sequencing project: providing services to taxonomists for standard genome sequencing and annotation.</title>
        <authorList>
            <consortium name="The Broad Institute Genomics Platform"/>
            <consortium name="The Broad Institute Genome Sequencing Center for Infectious Disease"/>
            <person name="Wu L."/>
            <person name="Ma J."/>
        </authorList>
    </citation>
    <scope>NUCLEOTIDE SEQUENCE [LARGE SCALE GENOMIC DNA]</scope>
    <source>
        <strain evidence="14">JCM 16545</strain>
    </source>
</reference>
<evidence type="ECO:0000259" key="11">
    <source>
        <dbReference type="Pfam" id="PF01406"/>
    </source>
</evidence>
<evidence type="ECO:0000256" key="9">
    <source>
        <dbReference type="ARBA" id="ARBA00023146"/>
    </source>
</evidence>
<feature type="binding site" evidence="10">
    <location>
        <position position="46"/>
    </location>
    <ligand>
        <name>Zn(2+)</name>
        <dbReference type="ChEBI" id="CHEBI:29105"/>
    </ligand>
</feature>
<comment type="cofactor">
    <cofactor evidence="10">
        <name>Zn(2+)</name>
        <dbReference type="ChEBI" id="CHEBI:29105"/>
    </cofactor>
    <text evidence="10">Binds 1 zinc ion per subunit.</text>
</comment>
<dbReference type="NCBIfam" id="TIGR00435">
    <property type="entry name" value="cysS"/>
    <property type="match status" value="1"/>
</dbReference>
<evidence type="ECO:0000256" key="6">
    <source>
        <dbReference type="ARBA" id="ARBA00022833"/>
    </source>
</evidence>
<dbReference type="EMBL" id="JBHUJC010000025">
    <property type="protein sequence ID" value="MFD2276568.1"/>
    <property type="molecule type" value="Genomic_DNA"/>
</dbReference>
<proteinExistence type="inferred from homology"/>
<evidence type="ECO:0000256" key="7">
    <source>
        <dbReference type="ARBA" id="ARBA00022840"/>
    </source>
</evidence>
<dbReference type="InterPro" id="IPR015803">
    <property type="entry name" value="Cys-tRNA-ligase"/>
</dbReference>
<feature type="binding site" evidence="10">
    <location>
        <position position="264"/>
    </location>
    <ligand>
        <name>Zn(2+)</name>
        <dbReference type="ChEBI" id="CHEBI:29105"/>
    </ligand>
</feature>
<comment type="catalytic activity">
    <reaction evidence="10">
        <text>tRNA(Cys) + L-cysteine + ATP = L-cysteinyl-tRNA(Cys) + AMP + diphosphate</text>
        <dbReference type="Rhea" id="RHEA:17773"/>
        <dbReference type="Rhea" id="RHEA-COMP:9661"/>
        <dbReference type="Rhea" id="RHEA-COMP:9679"/>
        <dbReference type="ChEBI" id="CHEBI:30616"/>
        <dbReference type="ChEBI" id="CHEBI:33019"/>
        <dbReference type="ChEBI" id="CHEBI:35235"/>
        <dbReference type="ChEBI" id="CHEBI:78442"/>
        <dbReference type="ChEBI" id="CHEBI:78517"/>
        <dbReference type="ChEBI" id="CHEBI:456215"/>
        <dbReference type="EC" id="6.1.1.16"/>
    </reaction>
</comment>
<evidence type="ECO:0000259" key="12">
    <source>
        <dbReference type="Pfam" id="PF23493"/>
    </source>
</evidence>
<accession>A0ABW5E3M0</accession>
<dbReference type="SUPFAM" id="SSF52374">
    <property type="entry name" value="Nucleotidylyl transferase"/>
    <property type="match status" value="1"/>
</dbReference>
<dbReference type="PANTHER" id="PTHR10890:SF3">
    <property type="entry name" value="CYSTEINE--TRNA LIGASE, CYTOPLASMIC"/>
    <property type="match status" value="1"/>
</dbReference>
<dbReference type="GO" id="GO:0004817">
    <property type="term" value="F:cysteine-tRNA ligase activity"/>
    <property type="evidence" value="ECO:0007669"/>
    <property type="project" value="UniProtKB-EC"/>
</dbReference>
<feature type="binding site" evidence="10">
    <location>
        <position position="260"/>
    </location>
    <ligand>
        <name>Zn(2+)</name>
        <dbReference type="ChEBI" id="CHEBI:29105"/>
    </ligand>
</feature>
<keyword evidence="10" id="KW-0963">Cytoplasm</keyword>
<comment type="caution">
    <text evidence="13">The sequence shown here is derived from an EMBL/GenBank/DDBJ whole genome shotgun (WGS) entry which is preliminary data.</text>
</comment>
<keyword evidence="3 10" id="KW-0436">Ligase</keyword>
<gene>
    <name evidence="10 13" type="primary">cysS</name>
    <name evidence="13" type="ORF">ACFSQZ_08825</name>
</gene>
<feature type="domain" description="Cysteinyl-tRNA ligase anticodon binding" evidence="12">
    <location>
        <begin position="439"/>
        <end position="479"/>
    </location>
</feature>
<dbReference type="InterPro" id="IPR056411">
    <property type="entry name" value="CysS_C"/>
</dbReference>
<feature type="binding site" evidence="10">
    <location>
        <position position="235"/>
    </location>
    <ligand>
        <name>Zn(2+)</name>
        <dbReference type="ChEBI" id="CHEBI:29105"/>
    </ligand>
</feature>
<dbReference type="InterPro" id="IPR009080">
    <property type="entry name" value="tRNAsynth_Ia_anticodon-bd"/>
</dbReference>
<comment type="similarity">
    <text evidence="1 10">Belongs to the class-I aminoacyl-tRNA synthetase family.</text>
</comment>
<dbReference type="Pfam" id="PF01406">
    <property type="entry name" value="tRNA-synt_1e"/>
    <property type="match status" value="1"/>
</dbReference>
<dbReference type="RefSeq" id="WP_377092935.1">
    <property type="nucleotide sequence ID" value="NZ_JBHSJM010000001.1"/>
</dbReference>
<sequence>MKKERKSLFNLGATVYCVGMRLFDTLAREVHDLSPLNGERFGFYCCGPTVYGPAHIGNFRTFVVQDVFRRALELGGTPTKHVRNLTDVDDKTIRDSQSAGKSLREFTAFWTEKFHADCTALNCLEPHIEPSAVEHIPQQVQMIGELIEKGHAYAAEDGSVYFRISSYPEYGSLSHLENRDLDLGHTQDTRANDSDEYEKDSIADFVLWKARREEDGENYWESPWGEGRPGWHLECSAMIREYLGESFDLHSGGEDLVFPHHENEIAQSKCACGGDFAAHWFHITHLLVEGKKMSKSLGNFYRLDDLIEKGVKANEVRFALIGAHYRKQLNFTLDSLHAAREALDKLLKAERALAELAGVDDTPSYEELVGLEDKGLFENAWEGLNEDLNTQRAIGAMFGALRRAQNEANPLTQWKGLHFMLQALGIELPVIVEEKVEGAPEEIKEIAAERWQARADKEWAKSDELRDRLKELGWLVKDGSEGYSLEKI</sequence>
<keyword evidence="4 10" id="KW-0479">Metal-binding</keyword>
<keyword evidence="5 10" id="KW-0547">Nucleotide-binding</keyword>
<dbReference type="Pfam" id="PF23493">
    <property type="entry name" value="CysS_C"/>
    <property type="match status" value="1"/>
</dbReference>
<dbReference type="HAMAP" id="MF_00041">
    <property type="entry name" value="Cys_tRNA_synth"/>
    <property type="match status" value="1"/>
</dbReference>
<keyword evidence="7 10" id="KW-0067">ATP-binding</keyword>
<evidence type="ECO:0000256" key="5">
    <source>
        <dbReference type="ARBA" id="ARBA00022741"/>
    </source>
</evidence>
<feature type="domain" description="tRNA synthetases class I catalytic" evidence="11">
    <location>
        <begin position="34"/>
        <end position="340"/>
    </location>
</feature>
<dbReference type="CDD" id="cd00672">
    <property type="entry name" value="CysRS_core"/>
    <property type="match status" value="1"/>
</dbReference>
<dbReference type="InterPro" id="IPR032678">
    <property type="entry name" value="tRNA-synt_1_cat_dom"/>
</dbReference>
<evidence type="ECO:0000256" key="3">
    <source>
        <dbReference type="ARBA" id="ARBA00022598"/>
    </source>
</evidence>
<dbReference type="Proteomes" id="UP001597297">
    <property type="component" value="Unassembled WGS sequence"/>
</dbReference>
<comment type="subcellular location">
    <subcellularLocation>
        <location evidence="10">Cytoplasm</location>
    </subcellularLocation>
</comment>
<evidence type="ECO:0000313" key="13">
    <source>
        <dbReference type="EMBL" id="MFD2276568.1"/>
    </source>
</evidence>
<feature type="short sequence motif" description="'HIGH' region" evidence="10">
    <location>
        <begin position="48"/>
        <end position="58"/>
    </location>
</feature>
<dbReference type="PRINTS" id="PR00983">
    <property type="entry name" value="TRNASYNTHCYS"/>
</dbReference>
<evidence type="ECO:0000256" key="2">
    <source>
        <dbReference type="ARBA" id="ARBA00011245"/>
    </source>
</evidence>
<dbReference type="Gene3D" id="3.40.50.620">
    <property type="entry name" value="HUPs"/>
    <property type="match status" value="1"/>
</dbReference>
<evidence type="ECO:0000256" key="10">
    <source>
        <dbReference type="HAMAP-Rule" id="MF_00041"/>
    </source>
</evidence>
<evidence type="ECO:0000256" key="8">
    <source>
        <dbReference type="ARBA" id="ARBA00022917"/>
    </source>
</evidence>